<reference evidence="14 15" key="1">
    <citation type="submission" date="2024-04" db="EMBL/GenBank/DDBJ databases">
        <authorList>
            <person name="Rising A."/>
            <person name="Reimegard J."/>
            <person name="Sonavane S."/>
            <person name="Akerstrom W."/>
            <person name="Nylinder S."/>
            <person name="Hedman E."/>
            <person name="Kallberg Y."/>
        </authorList>
    </citation>
    <scope>NUCLEOTIDE SEQUENCE [LARGE SCALE GENOMIC DNA]</scope>
</reference>
<evidence type="ECO:0000256" key="9">
    <source>
        <dbReference type="ARBA" id="ARBA00023163"/>
    </source>
</evidence>
<comment type="caution">
    <text evidence="14">The sequence shown here is derived from an EMBL/GenBank/DDBJ whole genome shotgun (WGS) entry which is preliminary data.</text>
</comment>
<dbReference type="SUPFAM" id="SSF57667">
    <property type="entry name" value="beta-beta-alpha zinc fingers"/>
    <property type="match status" value="4"/>
</dbReference>
<sequence length="421" mass="47375">MTMGRYLCQLCYTIVHYGEIHPCFFYKNDDVVYTIPQFREMDTRHCETKDENTGNSNDDHGNICVTTEQTRSTSQALTTPAHSALSIENTDNMLSRDFTDRPSSPEAPFKAPNRTGEMDAHARQPLELKKGEGAVAGPSAVQPHLLGPGGERRYNCDVCHKQFKNKSLLVNHYRKHTGEKPFVCGTCGKEFNKKGNLTQHLRTHTGEKPFACGTCGREFSRKEHLERHFRTHTGEKPFACETCGREFRQETDLERHLRIHTGEKPFVCDTCGKEFSRKGSLTQHKLNALLKKCVTSVAESSNDDHGNVCETAEQTRNISPALTSPAHSVFSIENKDNILSRDFTDRPRSPATPINAPNRKGEMDANENQPLEWKKDAGAEAGASAVHTHSLRPGGKKPYVCNVCYKLFKKKSHLMNHYEVI</sequence>
<dbReference type="GO" id="GO:0042802">
    <property type="term" value="F:identical protein binding"/>
    <property type="evidence" value="ECO:0007669"/>
    <property type="project" value="UniProtKB-ARBA"/>
</dbReference>
<dbReference type="Gene3D" id="3.30.160.60">
    <property type="entry name" value="Classic Zinc Finger"/>
    <property type="match status" value="6"/>
</dbReference>
<dbReference type="EMBL" id="CAXIEN010000670">
    <property type="protein sequence ID" value="CAL1301370.1"/>
    <property type="molecule type" value="Genomic_DNA"/>
</dbReference>
<name>A0AAV2BZJ5_9ARAC</name>
<evidence type="ECO:0000256" key="2">
    <source>
        <dbReference type="ARBA" id="ARBA00006991"/>
    </source>
</evidence>
<dbReference type="GO" id="GO:0005634">
    <property type="term" value="C:nucleus"/>
    <property type="evidence" value="ECO:0007669"/>
    <property type="project" value="UniProtKB-SubCell"/>
</dbReference>
<keyword evidence="6" id="KW-0862">Zinc</keyword>
<feature type="domain" description="C2H2-type" evidence="13">
    <location>
        <begin position="182"/>
        <end position="209"/>
    </location>
</feature>
<dbReference type="GO" id="GO:0000981">
    <property type="term" value="F:DNA-binding transcription factor activity, RNA polymerase II-specific"/>
    <property type="evidence" value="ECO:0007669"/>
    <property type="project" value="TreeGrafter"/>
</dbReference>
<feature type="region of interest" description="Disordered" evidence="12">
    <location>
        <begin position="98"/>
        <end position="119"/>
    </location>
</feature>
<feature type="domain" description="C2H2-type" evidence="13">
    <location>
        <begin position="399"/>
        <end position="421"/>
    </location>
</feature>
<dbReference type="Pfam" id="PF00096">
    <property type="entry name" value="zf-C2H2"/>
    <property type="match status" value="6"/>
</dbReference>
<evidence type="ECO:0000256" key="4">
    <source>
        <dbReference type="ARBA" id="ARBA00022737"/>
    </source>
</evidence>
<feature type="domain" description="C2H2-type" evidence="13">
    <location>
        <begin position="266"/>
        <end position="285"/>
    </location>
</feature>
<evidence type="ECO:0000313" key="14">
    <source>
        <dbReference type="EMBL" id="CAL1301370.1"/>
    </source>
</evidence>
<dbReference type="InterPro" id="IPR013087">
    <property type="entry name" value="Znf_C2H2_type"/>
</dbReference>
<feature type="domain" description="C2H2-type" evidence="13">
    <location>
        <begin position="154"/>
        <end position="181"/>
    </location>
</feature>
<keyword evidence="8" id="KW-0238">DNA-binding</keyword>
<comment type="subcellular location">
    <subcellularLocation>
        <location evidence="1">Nucleus</location>
    </subcellularLocation>
</comment>
<dbReference type="FunFam" id="3.30.160.60:FF:000508">
    <property type="entry name" value="Myeloid zinc finger 1"/>
    <property type="match status" value="1"/>
</dbReference>
<keyword evidence="3" id="KW-0479">Metal-binding</keyword>
<evidence type="ECO:0000313" key="15">
    <source>
        <dbReference type="Proteomes" id="UP001497382"/>
    </source>
</evidence>
<evidence type="ECO:0000256" key="8">
    <source>
        <dbReference type="ARBA" id="ARBA00023125"/>
    </source>
</evidence>
<keyword evidence="7" id="KW-0805">Transcription regulation</keyword>
<evidence type="ECO:0000259" key="13">
    <source>
        <dbReference type="PROSITE" id="PS50157"/>
    </source>
</evidence>
<dbReference type="PANTHER" id="PTHR24409:SF295">
    <property type="entry name" value="AZ2-RELATED"/>
    <property type="match status" value="1"/>
</dbReference>
<evidence type="ECO:0000256" key="5">
    <source>
        <dbReference type="ARBA" id="ARBA00022771"/>
    </source>
</evidence>
<proteinExistence type="inferred from homology"/>
<feature type="region of interest" description="Disordered" evidence="12">
    <location>
        <begin position="341"/>
        <end position="365"/>
    </location>
</feature>
<dbReference type="InterPro" id="IPR036236">
    <property type="entry name" value="Znf_C2H2_sf"/>
</dbReference>
<accession>A0AAV2BZJ5</accession>
<dbReference type="Proteomes" id="UP001497382">
    <property type="component" value="Unassembled WGS sequence"/>
</dbReference>
<keyword evidence="10" id="KW-0539">Nucleus</keyword>
<dbReference type="FunFam" id="3.30.160.60:FF:000100">
    <property type="entry name" value="Zinc finger 45-like"/>
    <property type="match status" value="1"/>
</dbReference>
<dbReference type="FunFam" id="3.30.160.60:FF:001156">
    <property type="entry name" value="Zinc finger protein 407"/>
    <property type="match status" value="1"/>
</dbReference>
<comment type="similarity">
    <text evidence="2">Belongs to the krueppel C2H2-type zinc-finger protein family.</text>
</comment>
<dbReference type="PROSITE" id="PS00028">
    <property type="entry name" value="ZINC_FINGER_C2H2_1"/>
    <property type="match status" value="4"/>
</dbReference>
<protein>
    <recommendedName>
        <fullName evidence="13">C2H2-type domain-containing protein</fullName>
    </recommendedName>
</protein>
<dbReference type="GO" id="GO:0000977">
    <property type="term" value="F:RNA polymerase II transcription regulatory region sequence-specific DNA binding"/>
    <property type="evidence" value="ECO:0007669"/>
    <property type="project" value="TreeGrafter"/>
</dbReference>
<dbReference type="AlphaFoldDB" id="A0AAV2BZJ5"/>
<evidence type="ECO:0000256" key="11">
    <source>
        <dbReference type="PROSITE-ProRule" id="PRU00042"/>
    </source>
</evidence>
<keyword evidence="4" id="KW-0677">Repeat</keyword>
<evidence type="ECO:0000256" key="6">
    <source>
        <dbReference type="ARBA" id="ARBA00022833"/>
    </source>
</evidence>
<dbReference type="FunFam" id="3.30.160.60:FF:000478">
    <property type="entry name" value="Zinc finger protein 133"/>
    <property type="match status" value="1"/>
</dbReference>
<organism evidence="14 15">
    <name type="scientific">Larinioides sclopetarius</name>
    <dbReference type="NCBI Taxonomy" id="280406"/>
    <lineage>
        <taxon>Eukaryota</taxon>
        <taxon>Metazoa</taxon>
        <taxon>Ecdysozoa</taxon>
        <taxon>Arthropoda</taxon>
        <taxon>Chelicerata</taxon>
        <taxon>Arachnida</taxon>
        <taxon>Araneae</taxon>
        <taxon>Araneomorphae</taxon>
        <taxon>Entelegynae</taxon>
        <taxon>Araneoidea</taxon>
        <taxon>Araneidae</taxon>
        <taxon>Larinioides</taxon>
    </lineage>
</organism>
<evidence type="ECO:0000256" key="1">
    <source>
        <dbReference type="ARBA" id="ARBA00004123"/>
    </source>
</evidence>
<evidence type="ECO:0000256" key="12">
    <source>
        <dbReference type="SAM" id="MobiDB-lite"/>
    </source>
</evidence>
<dbReference type="SMART" id="SM00355">
    <property type="entry name" value="ZnF_C2H2"/>
    <property type="match status" value="6"/>
</dbReference>
<keyword evidence="9" id="KW-0804">Transcription</keyword>
<evidence type="ECO:0000256" key="3">
    <source>
        <dbReference type="ARBA" id="ARBA00022723"/>
    </source>
</evidence>
<evidence type="ECO:0000256" key="7">
    <source>
        <dbReference type="ARBA" id="ARBA00023015"/>
    </source>
</evidence>
<evidence type="ECO:0000256" key="10">
    <source>
        <dbReference type="ARBA" id="ARBA00023242"/>
    </source>
</evidence>
<feature type="domain" description="C2H2-type" evidence="13">
    <location>
        <begin position="210"/>
        <end position="237"/>
    </location>
</feature>
<dbReference type="FunFam" id="3.30.160.60:FF:002343">
    <property type="entry name" value="Zinc finger protein 33A"/>
    <property type="match status" value="1"/>
</dbReference>
<dbReference type="FunFam" id="3.30.160.60:FF:000624">
    <property type="entry name" value="zinc finger protein 697"/>
    <property type="match status" value="1"/>
</dbReference>
<dbReference type="PANTHER" id="PTHR24409">
    <property type="entry name" value="ZINC FINGER PROTEIN 142"/>
    <property type="match status" value="1"/>
</dbReference>
<dbReference type="GO" id="GO:0048598">
    <property type="term" value="P:embryonic morphogenesis"/>
    <property type="evidence" value="ECO:0007669"/>
    <property type="project" value="UniProtKB-ARBA"/>
</dbReference>
<keyword evidence="15" id="KW-1185">Reference proteome</keyword>
<feature type="domain" description="C2H2-type" evidence="13">
    <location>
        <begin position="238"/>
        <end position="265"/>
    </location>
</feature>
<dbReference type="PROSITE" id="PS50157">
    <property type="entry name" value="ZINC_FINGER_C2H2_2"/>
    <property type="match status" value="6"/>
</dbReference>
<gene>
    <name evidence="14" type="ORF">LARSCL_LOCUS22474</name>
</gene>
<keyword evidence="5 11" id="KW-0863">Zinc-finger</keyword>
<dbReference type="GO" id="GO:0008270">
    <property type="term" value="F:zinc ion binding"/>
    <property type="evidence" value="ECO:0007669"/>
    <property type="project" value="UniProtKB-KW"/>
</dbReference>